<dbReference type="Gene3D" id="1.10.510.10">
    <property type="entry name" value="Transferase(Phosphotransferase) domain 1"/>
    <property type="match status" value="1"/>
</dbReference>
<dbReference type="PROSITE" id="PS00107">
    <property type="entry name" value="PROTEIN_KINASE_ATP"/>
    <property type="match status" value="1"/>
</dbReference>
<organism evidence="9 10">
    <name type="scientific">Nonomuraea spiralis</name>
    <dbReference type="NCBI Taxonomy" id="46182"/>
    <lineage>
        <taxon>Bacteria</taxon>
        <taxon>Bacillati</taxon>
        <taxon>Actinomycetota</taxon>
        <taxon>Actinomycetes</taxon>
        <taxon>Streptosporangiales</taxon>
        <taxon>Streptosporangiaceae</taxon>
        <taxon>Nonomuraea</taxon>
    </lineage>
</organism>
<feature type="domain" description="Protein kinase" evidence="8">
    <location>
        <begin position="8"/>
        <end position="281"/>
    </location>
</feature>
<dbReference type="Proteomes" id="UP001589647">
    <property type="component" value="Unassembled WGS sequence"/>
</dbReference>
<evidence type="ECO:0000256" key="3">
    <source>
        <dbReference type="ARBA" id="ARBA00022741"/>
    </source>
</evidence>
<gene>
    <name evidence="9" type="ORF">ACFFV7_16070</name>
</gene>
<evidence type="ECO:0000256" key="5">
    <source>
        <dbReference type="PROSITE-ProRule" id="PRU00221"/>
    </source>
</evidence>
<accession>A0ABV5IDU0</accession>
<keyword evidence="2" id="KW-0677">Repeat</keyword>
<feature type="compositionally biased region" description="Low complexity" evidence="7">
    <location>
        <begin position="278"/>
        <end position="290"/>
    </location>
</feature>
<dbReference type="InterPro" id="IPR017441">
    <property type="entry name" value="Protein_kinase_ATP_BS"/>
</dbReference>
<dbReference type="SUPFAM" id="SSF56112">
    <property type="entry name" value="Protein kinase-like (PK-like)"/>
    <property type="match status" value="1"/>
</dbReference>
<dbReference type="PRINTS" id="PR00320">
    <property type="entry name" value="GPROTEINBRPT"/>
</dbReference>
<dbReference type="SMART" id="SM00220">
    <property type="entry name" value="S_TKc"/>
    <property type="match status" value="1"/>
</dbReference>
<evidence type="ECO:0000259" key="8">
    <source>
        <dbReference type="PROSITE" id="PS50011"/>
    </source>
</evidence>
<dbReference type="GO" id="GO:0016301">
    <property type="term" value="F:kinase activity"/>
    <property type="evidence" value="ECO:0007669"/>
    <property type="project" value="UniProtKB-KW"/>
</dbReference>
<dbReference type="InterPro" id="IPR011009">
    <property type="entry name" value="Kinase-like_dom_sf"/>
</dbReference>
<dbReference type="PROSITE" id="PS00678">
    <property type="entry name" value="WD_REPEATS_1"/>
    <property type="match status" value="3"/>
</dbReference>
<evidence type="ECO:0000256" key="6">
    <source>
        <dbReference type="PROSITE-ProRule" id="PRU10141"/>
    </source>
</evidence>
<feature type="repeat" description="WD" evidence="5">
    <location>
        <begin position="600"/>
        <end position="641"/>
    </location>
</feature>
<dbReference type="InterPro" id="IPR015943">
    <property type="entry name" value="WD40/YVTN_repeat-like_dom_sf"/>
</dbReference>
<reference evidence="9 10" key="1">
    <citation type="submission" date="2024-09" db="EMBL/GenBank/DDBJ databases">
        <authorList>
            <person name="Sun Q."/>
            <person name="Mori K."/>
        </authorList>
    </citation>
    <scope>NUCLEOTIDE SEQUENCE [LARGE SCALE GENOMIC DNA]</scope>
    <source>
        <strain evidence="9 10">CCM 3426</strain>
    </source>
</reference>
<dbReference type="Pfam" id="PF00400">
    <property type="entry name" value="WD40"/>
    <property type="match status" value="7"/>
</dbReference>
<evidence type="ECO:0000256" key="4">
    <source>
        <dbReference type="ARBA" id="ARBA00022840"/>
    </source>
</evidence>
<feature type="compositionally biased region" description="Pro residues" evidence="7">
    <location>
        <begin position="310"/>
        <end position="319"/>
    </location>
</feature>
<evidence type="ECO:0000256" key="1">
    <source>
        <dbReference type="ARBA" id="ARBA00022574"/>
    </source>
</evidence>
<keyword evidence="9" id="KW-0418">Kinase</keyword>
<proteinExistence type="predicted"/>
<evidence type="ECO:0000313" key="10">
    <source>
        <dbReference type="Proteomes" id="UP001589647"/>
    </source>
</evidence>
<feature type="binding site" evidence="6">
    <location>
        <position position="37"/>
    </location>
    <ligand>
        <name>ATP</name>
        <dbReference type="ChEBI" id="CHEBI:30616"/>
    </ligand>
</feature>
<dbReference type="PROSITE" id="PS50082">
    <property type="entry name" value="WD_REPEATS_2"/>
    <property type="match status" value="6"/>
</dbReference>
<feature type="repeat" description="WD" evidence="5">
    <location>
        <begin position="381"/>
        <end position="422"/>
    </location>
</feature>
<dbReference type="EMBL" id="JBHMEI010000012">
    <property type="protein sequence ID" value="MFB9202714.1"/>
    <property type="molecule type" value="Genomic_DNA"/>
</dbReference>
<keyword evidence="1 5" id="KW-0853">WD repeat</keyword>
<feature type="region of interest" description="Disordered" evidence="7">
    <location>
        <begin position="174"/>
        <end position="194"/>
    </location>
</feature>
<dbReference type="InterPro" id="IPR036322">
    <property type="entry name" value="WD40_repeat_dom_sf"/>
</dbReference>
<dbReference type="PROSITE" id="PS00108">
    <property type="entry name" value="PROTEIN_KINASE_ST"/>
    <property type="match status" value="1"/>
</dbReference>
<dbReference type="CDD" id="cd00200">
    <property type="entry name" value="WD40"/>
    <property type="match status" value="1"/>
</dbReference>
<keyword evidence="3 6" id="KW-0547">Nucleotide-binding</keyword>
<dbReference type="PROSITE" id="PS50011">
    <property type="entry name" value="PROTEIN_KINASE_DOM"/>
    <property type="match status" value="1"/>
</dbReference>
<name>A0ABV5IDU0_9ACTN</name>
<feature type="region of interest" description="Disordered" evidence="7">
    <location>
        <begin position="278"/>
        <end position="333"/>
    </location>
</feature>
<keyword evidence="10" id="KW-1185">Reference proteome</keyword>
<dbReference type="PROSITE" id="PS50294">
    <property type="entry name" value="WD_REPEATS_REGION"/>
    <property type="match status" value="6"/>
</dbReference>
<dbReference type="SMART" id="SM00320">
    <property type="entry name" value="WD40"/>
    <property type="match status" value="7"/>
</dbReference>
<dbReference type="PANTHER" id="PTHR22847:SF637">
    <property type="entry name" value="WD REPEAT DOMAIN 5B"/>
    <property type="match status" value="1"/>
</dbReference>
<evidence type="ECO:0000313" key="9">
    <source>
        <dbReference type="EMBL" id="MFB9202714.1"/>
    </source>
</evidence>
<feature type="repeat" description="WD" evidence="5">
    <location>
        <begin position="469"/>
        <end position="510"/>
    </location>
</feature>
<evidence type="ECO:0000256" key="7">
    <source>
        <dbReference type="SAM" id="MobiDB-lite"/>
    </source>
</evidence>
<keyword evidence="9" id="KW-0808">Transferase</keyword>
<dbReference type="InterPro" id="IPR008271">
    <property type="entry name" value="Ser/Thr_kinase_AS"/>
</dbReference>
<dbReference type="InterPro" id="IPR000719">
    <property type="entry name" value="Prot_kinase_dom"/>
</dbReference>
<dbReference type="InterPro" id="IPR019775">
    <property type="entry name" value="WD40_repeat_CS"/>
</dbReference>
<evidence type="ECO:0000256" key="2">
    <source>
        <dbReference type="ARBA" id="ARBA00022737"/>
    </source>
</evidence>
<feature type="repeat" description="WD" evidence="5">
    <location>
        <begin position="643"/>
        <end position="676"/>
    </location>
</feature>
<feature type="compositionally biased region" description="Polar residues" evidence="7">
    <location>
        <begin position="174"/>
        <end position="183"/>
    </location>
</feature>
<keyword evidence="4 6" id="KW-0067">ATP-binding</keyword>
<dbReference type="Gene3D" id="2.130.10.10">
    <property type="entry name" value="YVTN repeat-like/Quinoprotein amine dehydrogenase"/>
    <property type="match status" value="3"/>
</dbReference>
<dbReference type="Pfam" id="PF00069">
    <property type="entry name" value="Pkinase"/>
    <property type="match status" value="1"/>
</dbReference>
<protein>
    <submittedName>
        <fullName evidence="9">Protein kinase</fullName>
    </submittedName>
</protein>
<comment type="caution">
    <text evidence="9">The sequence shown here is derived from an EMBL/GenBank/DDBJ whole genome shotgun (WGS) entry which is preliminary data.</text>
</comment>
<dbReference type="CDD" id="cd14014">
    <property type="entry name" value="STKc_PknB_like"/>
    <property type="match status" value="1"/>
</dbReference>
<feature type="repeat" description="WD" evidence="5">
    <location>
        <begin position="424"/>
        <end position="465"/>
    </location>
</feature>
<dbReference type="SUPFAM" id="SSF50978">
    <property type="entry name" value="WD40 repeat-like"/>
    <property type="match status" value="1"/>
</dbReference>
<sequence length="676" mass="71051">MGVLSGRYELLEPLGRGGMGVVYRARDRELERIVAVKVLPAQMLRDEDFRARFRREARAAAGLSHPNIATVYDIGEDTEGAEPVPYLVMELVEGGTLADLLRQTPPTPDEAGRIVAAVLEALEHSHEREIVHRDIKPANIMVHRAGGRVRVKVMDFGIAKLMSETATRLTATGTRIGTPSYMSPEQADGKPTDARSDLYSTGCVLYEMLTGRPPFPGGSPAVVLFQHIHKTPPPPSQLNPALASFWDRILATALAKDPQERHQDAIAMRQAIETNSAAPHLPGAADGPAPAFGPPTRLDSPTLAETTSPAPTPHAPDPPGRGAQAVPGSATDGHVVAAPRRVLTRRRLFTGLGAAGLAVALPVAYYALSRGDTATLLGEPLTGHNGGVGSVAFSPDGKILAVGSGDNTVRLWDVATRALLGRPLTGHDGGVSAVVFGPDGKILASGSYDNTVRLWDVATNASIGDPLTHHGPPGPVSAVAFSPDGRTLATGGSDQTVRLWDVATRNPVGRPLTGHDNAMDAISVVAFSPDGKILVADDGDTVRLWDVATHTSLGRPLTGHADWVGSVAFSPDGRTLATGSGDDTVRLWDVATRSPIGRPLTGHNDDVSVVAFSPDGKTLATGSYGDTVRLWDVATRTTVGRPLTGHADSVGSVAFSPDRKILASGGRDGTVRLWQL</sequence>
<dbReference type="InterPro" id="IPR020472">
    <property type="entry name" value="WD40_PAC1"/>
</dbReference>
<feature type="repeat" description="WD" evidence="5">
    <location>
        <begin position="557"/>
        <end position="598"/>
    </location>
</feature>
<dbReference type="RefSeq" id="WP_189652705.1">
    <property type="nucleotide sequence ID" value="NZ_BMRC01000030.1"/>
</dbReference>
<dbReference type="InterPro" id="IPR001680">
    <property type="entry name" value="WD40_rpt"/>
</dbReference>
<dbReference type="Gene3D" id="3.30.200.20">
    <property type="entry name" value="Phosphorylase Kinase, domain 1"/>
    <property type="match status" value="1"/>
</dbReference>
<dbReference type="PANTHER" id="PTHR22847">
    <property type="entry name" value="WD40 REPEAT PROTEIN"/>
    <property type="match status" value="1"/>
</dbReference>